<proteinExistence type="predicted"/>
<protein>
    <submittedName>
        <fullName evidence="3">Uncharacterized protein</fullName>
    </submittedName>
</protein>
<evidence type="ECO:0000313" key="3">
    <source>
        <dbReference type="EMBL" id="UUI65137.1"/>
    </source>
</evidence>
<organism evidence="3 4">
    <name type="scientific">Cellulomonas wangsupingiae</name>
    <dbReference type="NCBI Taxonomy" id="2968085"/>
    <lineage>
        <taxon>Bacteria</taxon>
        <taxon>Bacillati</taxon>
        <taxon>Actinomycetota</taxon>
        <taxon>Actinomycetes</taxon>
        <taxon>Micrococcales</taxon>
        <taxon>Cellulomonadaceae</taxon>
        <taxon>Cellulomonas</taxon>
    </lineage>
</organism>
<gene>
    <name evidence="3" type="ORF">NP075_18845</name>
</gene>
<dbReference type="RefSeq" id="WP_227563631.1">
    <property type="nucleotide sequence ID" value="NZ_CP101989.1"/>
</dbReference>
<dbReference type="Proteomes" id="UP001317322">
    <property type="component" value="Chromosome"/>
</dbReference>
<feature type="transmembrane region" description="Helical" evidence="2">
    <location>
        <begin position="32"/>
        <end position="51"/>
    </location>
</feature>
<reference evidence="3 4" key="1">
    <citation type="submission" date="2022-07" db="EMBL/GenBank/DDBJ databases">
        <title>Novel species in genus cellulomonas.</title>
        <authorList>
            <person name="Ye L."/>
        </authorList>
    </citation>
    <scope>NUCLEOTIDE SEQUENCE [LARGE SCALE GENOMIC DNA]</scope>
    <source>
        <strain evidence="4">zg-Y908</strain>
    </source>
</reference>
<evidence type="ECO:0000256" key="2">
    <source>
        <dbReference type="SAM" id="Phobius"/>
    </source>
</evidence>
<feature type="region of interest" description="Disordered" evidence="1">
    <location>
        <begin position="73"/>
        <end position="92"/>
    </location>
</feature>
<name>A0ABY5K7L4_9CELL</name>
<evidence type="ECO:0000313" key="4">
    <source>
        <dbReference type="Proteomes" id="UP001317322"/>
    </source>
</evidence>
<dbReference type="EMBL" id="CP101989">
    <property type="protein sequence ID" value="UUI65137.1"/>
    <property type="molecule type" value="Genomic_DNA"/>
</dbReference>
<feature type="transmembrane region" description="Helical" evidence="2">
    <location>
        <begin position="57"/>
        <end position="75"/>
    </location>
</feature>
<evidence type="ECO:0000256" key="1">
    <source>
        <dbReference type="SAM" id="MobiDB-lite"/>
    </source>
</evidence>
<keyword evidence="2" id="KW-0472">Membrane</keyword>
<keyword evidence="4" id="KW-1185">Reference proteome</keyword>
<keyword evidence="2" id="KW-0812">Transmembrane</keyword>
<feature type="region of interest" description="Disordered" evidence="1">
    <location>
        <begin position="1"/>
        <end position="27"/>
    </location>
</feature>
<sequence length="92" mass="9274">MTDEQDEAERAVDEGAQAPGDAESRTDTQDGAFLALGLVFFVLGLSGVAGGDSSRTVFLAVGVVFIALAASRTTASRRGGRRGGRGDGSPGS</sequence>
<keyword evidence="2" id="KW-1133">Transmembrane helix</keyword>
<accession>A0ABY5K7L4</accession>